<dbReference type="PANTHER" id="PTHR24260:SF136">
    <property type="entry name" value="GH08193P-RELATED"/>
    <property type="match status" value="1"/>
</dbReference>
<dbReference type="Pfam" id="PF00089">
    <property type="entry name" value="Trypsin"/>
    <property type="match status" value="1"/>
</dbReference>
<evidence type="ECO:0000259" key="1">
    <source>
        <dbReference type="PROSITE" id="PS50240"/>
    </source>
</evidence>
<dbReference type="InterPro" id="IPR018114">
    <property type="entry name" value="TRYPSIN_HIS"/>
</dbReference>
<proteinExistence type="predicted"/>
<dbReference type="InterPro" id="IPR051333">
    <property type="entry name" value="CLIP_Serine_Protease"/>
</dbReference>
<comment type="caution">
    <text evidence="2">The sequence shown here is derived from an EMBL/GenBank/DDBJ whole genome shotgun (WGS) entry which is preliminary data.</text>
</comment>
<dbReference type="Gene3D" id="2.40.10.10">
    <property type="entry name" value="Trypsin-like serine proteases"/>
    <property type="match status" value="1"/>
</dbReference>
<dbReference type="InterPro" id="IPR009003">
    <property type="entry name" value="Peptidase_S1_PA"/>
</dbReference>
<gene>
    <name evidence="2" type="ORF">HMPREF9696_04043</name>
</gene>
<dbReference type="PATRIC" id="fig|883079.3.peg.4128"/>
<dbReference type="AlphaFoldDB" id="K8NNB8"/>
<dbReference type="PRINTS" id="PR00722">
    <property type="entry name" value="CHYMOTRYPSIN"/>
</dbReference>
<dbReference type="RefSeq" id="WP_002714912.1">
    <property type="nucleotide sequence ID" value="NZ_KB375281.1"/>
</dbReference>
<dbReference type="SMART" id="SM00020">
    <property type="entry name" value="Tryp_SPc"/>
    <property type="match status" value="1"/>
</dbReference>
<evidence type="ECO:0000313" key="2">
    <source>
        <dbReference type="EMBL" id="EKS31822.1"/>
    </source>
</evidence>
<dbReference type="InterPro" id="IPR001314">
    <property type="entry name" value="Peptidase_S1A"/>
</dbReference>
<dbReference type="InterPro" id="IPR043504">
    <property type="entry name" value="Peptidase_S1_PA_chymotrypsin"/>
</dbReference>
<dbReference type="Proteomes" id="UP000001095">
    <property type="component" value="Unassembled WGS sequence"/>
</dbReference>
<dbReference type="HOGENOM" id="CLU_079867_0_0_5"/>
<dbReference type="InterPro" id="IPR001254">
    <property type="entry name" value="Trypsin_dom"/>
</dbReference>
<dbReference type="EMBL" id="AGWY01000018">
    <property type="protein sequence ID" value="EKS31822.1"/>
    <property type="molecule type" value="Genomic_DNA"/>
</dbReference>
<dbReference type="GO" id="GO:0006508">
    <property type="term" value="P:proteolysis"/>
    <property type="evidence" value="ECO:0007669"/>
    <property type="project" value="InterPro"/>
</dbReference>
<feature type="domain" description="Peptidase S1" evidence="1">
    <location>
        <begin position="25"/>
        <end position="249"/>
    </location>
</feature>
<dbReference type="PROSITE" id="PS00134">
    <property type="entry name" value="TRYPSIN_HIS"/>
    <property type="match status" value="1"/>
</dbReference>
<evidence type="ECO:0000313" key="3">
    <source>
        <dbReference type="Proteomes" id="UP000001095"/>
    </source>
</evidence>
<dbReference type="SUPFAM" id="SSF50494">
    <property type="entry name" value="Trypsin-like serine proteases"/>
    <property type="match status" value="1"/>
</dbReference>
<organism evidence="2 3">
    <name type="scientific">Afipia clevelandensis ATCC 49720</name>
    <dbReference type="NCBI Taxonomy" id="883079"/>
    <lineage>
        <taxon>Bacteria</taxon>
        <taxon>Pseudomonadati</taxon>
        <taxon>Pseudomonadota</taxon>
        <taxon>Alphaproteobacteria</taxon>
        <taxon>Hyphomicrobiales</taxon>
        <taxon>Nitrobacteraceae</taxon>
        <taxon>Afipia</taxon>
    </lineage>
</organism>
<protein>
    <recommendedName>
        <fullName evidence="1">Peptidase S1 domain-containing protein</fullName>
    </recommendedName>
</protein>
<dbReference type="PROSITE" id="PS50240">
    <property type="entry name" value="TRYPSIN_DOM"/>
    <property type="match status" value="1"/>
</dbReference>
<accession>K8NNB8</accession>
<name>K8NNB8_9BRAD</name>
<dbReference type="PANTHER" id="PTHR24260">
    <property type="match status" value="1"/>
</dbReference>
<keyword evidence="3" id="KW-1185">Reference proteome</keyword>
<reference evidence="2 3" key="1">
    <citation type="submission" date="2012-04" db="EMBL/GenBank/DDBJ databases">
        <title>The Genome Sequence of Afipia clevelandensis ATCC 49720.</title>
        <authorList>
            <consortium name="The Broad Institute Genome Sequencing Platform"/>
            <person name="Earl A."/>
            <person name="Ward D."/>
            <person name="Feldgarden M."/>
            <person name="Gevers D."/>
            <person name="Huys G."/>
            <person name="Walker B."/>
            <person name="Young S.K."/>
            <person name="Zeng Q."/>
            <person name="Gargeya S."/>
            <person name="Fitzgerald M."/>
            <person name="Haas B."/>
            <person name="Abouelleil A."/>
            <person name="Alvarado L."/>
            <person name="Arachchi H.M."/>
            <person name="Berlin A."/>
            <person name="Chapman S.B."/>
            <person name="Goldberg J."/>
            <person name="Griggs A."/>
            <person name="Gujja S."/>
            <person name="Hansen M."/>
            <person name="Howarth C."/>
            <person name="Imamovic A."/>
            <person name="Larimer J."/>
            <person name="McCowen C."/>
            <person name="Montmayeur A."/>
            <person name="Murphy C."/>
            <person name="Neiman D."/>
            <person name="Pearson M."/>
            <person name="Priest M."/>
            <person name="Roberts A."/>
            <person name="Saif S."/>
            <person name="Shea T."/>
            <person name="Sisk P."/>
            <person name="Sykes S."/>
            <person name="Wortman J."/>
            <person name="Nusbaum C."/>
            <person name="Birren B."/>
        </authorList>
    </citation>
    <scope>NUCLEOTIDE SEQUENCE [LARGE SCALE GENOMIC DNA]</scope>
    <source>
        <strain evidence="2 3">ATCC 49720</strain>
    </source>
</reference>
<dbReference type="GO" id="GO:0004252">
    <property type="term" value="F:serine-type endopeptidase activity"/>
    <property type="evidence" value="ECO:0007669"/>
    <property type="project" value="InterPro"/>
</dbReference>
<sequence>MHFIASRSIAGAISLFLLVPQAYAITGSRSAPSSSVAQSIVTVVAAGGGVCTGAMIAPNIILTAAHCIAPSAANRAIDYSSKPPALIAPKQVAIHPNYNAKSIGAHRATADVALLRLSAPMPGKSIAPVGVPRVPFTPVSRFTVVGIGSTVAGSDAGVGTVRAAPLAVTGQPGTLQVRLVDPQTQNKSAGMGACTGDSGAPAFEDQDGRSVITGVVSWSTAANNSVGCGGLTGVTPLTLYIDWIVKTARSWGAEIR</sequence>